<comment type="subcellular location">
    <subcellularLocation>
        <location evidence="1 6">Nucleus</location>
    </subcellularLocation>
</comment>
<evidence type="ECO:0000256" key="2">
    <source>
        <dbReference type="ARBA" id="ARBA00008446"/>
    </source>
</evidence>
<feature type="DNA-binding region" description="Homeobox" evidence="6">
    <location>
        <begin position="146"/>
        <end position="208"/>
    </location>
</feature>
<evidence type="ECO:0000256" key="1">
    <source>
        <dbReference type="ARBA" id="ARBA00004123"/>
    </source>
</evidence>
<sequence>MSFAAHLPFPPAPSALSQPSQVSSSPPTPTTNRGCCENGRPVLTDPATGQSVCSCQYSSALLGYSRLPGLSGSLFSPSSYSAGAPPPSGYGVALGSEGSAFYAPLTAGGNNLRDTTDAWRSLTQTSLYETSPMGFYPYGGYGGLDLNARRKNATRESTNTLKAWLHEHIKNPYPTKGEKIMLAIITKMTLTQVSTWFANARRRLKKENKMTWSPRNRSEDGDEDDDDDDGGDEKAGDEADKEKRLSNDSDELDVDGSGKSQRPKTHNHSSSSSNNNNNNNTAESDSVSPAPSIGEDSRSRLSPPQSRDSDPSFHLGGHTPSTDLEVDKQKPKIWSVTDFLHPKSNSELSSCKETGMKMDVMRCVPTSAEAAATSAVDLTGSRTVGSVSASAAAAHAHAQAHAAALSARGAGFLPPMTTLSPAQQLSSYQNALASYAAHSSPYSPYALASAEMNKLVMKPTATRFNPYGVSPKQSSLESPFPPARDFSVLREGE</sequence>
<evidence type="ECO:0000256" key="6">
    <source>
        <dbReference type="PROSITE-ProRule" id="PRU00108"/>
    </source>
</evidence>
<evidence type="ECO:0000256" key="3">
    <source>
        <dbReference type="ARBA" id="ARBA00023125"/>
    </source>
</evidence>
<dbReference type="EMBL" id="JBAMIC010000001">
    <property type="protein sequence ID" value="KAK7115282.1"/>
    <property type="molecule type" value="Genomic_DNA"/>
</dbReference>
<keyword evidence="3 6" id="KW-0238">DNA-binding</keyword>
<dbReference type="SMART" id="SM00389">
    <property type="entry name" value="HOX"/>
    <property type="match status" value="1"/>
</dbReference>
<evidence type="ECO:0000313" key="10">
    <source>
        <dbReference type="Proteomes" id="UP001374579"/>
    </source>
</evidence>
<feature type="compositionally biased region" description="Low complexity" evidence="7">
    <location>
        <begin position="268"/>
        <end position="280"/>
    </location>
</feature>
<dbReference type="GO" id="GO:0030182">
    <property type="term" value="P:neuron differentiation"/>
    <property type="evidence" value="ECO:0007669"/>
    <property type="project" value="TreeGrafter"/>
</dbReference>
<feature type="compositionally biased region" description="Low complexity" evidence="7">
    <location>
        <begin position="14"/>
        <end position="25"/>
    </location>
</feature>
<keyword evidence="10" id="KW-1185">Reference proteome</keyword>
<dbReference type="Pfam" id="PF05920">
    <property type="entry name" value="Homeobox_KN"/>
    <property type="match status" value="1"/>
</dbReference>
<feature type="compositionally biased region" description="Basic and acidic residues" evidence="7">
    <location>
        <begin position="232"/>
        <end position="247"/>
    </location>
</feature>
<comment type="caution">
    <text evidence="9">The sequence shown here is derived from an EMBL/GenBank/DDBJ whole genome shotgun (WGS) entry which is preliminary data.</text>
</comment>
<evidence type="ECO:0000256" key="5">
    <source>
        <dbReference type="ARBA" id="ARBA00023242"/>
    </source>
</evidence>
<dbReference type="FunFam" id="1.10.10.60:FF:000003">
    <property type="entry name" value="Iroquois-class homeobox protein IRX"/>
    <property type="match status" value="1"/>
</dbReference>
<dbReference type="AlphaFoldDB" id="A0AAN9C0T4"/>
<dbReference type="PANTHER" id="PTHR11211">
    <property type="entry name" value="IROQUOIS-CLASS HOMEODOMAIN PROTEIN IRX"/>
    <property type="match status" value="1"/>
</dbReference>
<dbReference type="GO" id="GO:0005634">
    <property type="term" value="C:nucleus"/>
    <property type="evidence" value="ECO:0007669"/>
    <property type="project" value="UniProtKB-SubCell"/>
</dbReference>
<dbReference type="PROSITE" id="PS00027">
    <property type="entry name" value="HOMEOBOX_1"/>
    <property type="match status" value="1"/>
</dbReference>
<feature type="compositionally biased region" description="Acidic residues" evidence="7">
    <location>
        <begin position="220"/>
        <end position="231"/>
    </location>
</feature>
<feature type="region of interest" description="Disordered" evidence="7">
    <location>
        <begin position="1"/>
        <end position="37"/>
    </location>
</feature>
<keyword evidence="5 6" id="KW-0539">Nucleus</keyword>
<gene>
    <name evidence="9" type="ORF">V1264_001181</name>
</gene>
<reference evidence="9 10" key="1">
    <citation type="submission" date="2024-02" db="EMBL/GenBank/DDBJ databases">
        <title>Chromosome-scale genome assembly of the rough periwinkle Littorina saxatilis.</title>
        <authorList>
            <person name="De Jode A."/>
            <person name="Faria R."/>
            <person name="Formenti G."/>
            <person name="Sims Y."/>
            <person name="Smith T.P."/>
            <person name="Tracey A."/>
            <person name="Wood J.M.D."/>
            <person name="Zagrodzka Z.B."/>
            <person name="Johannesson K."/>
            <person name="Butlin R.K."/>
            <person name="Leder E.H."/>
        </authorList>
    </citation>
    <scope>NUCLEOTIDE SEQUENCE [LARGE SCALE GENOMIC DNA]</scope>
    <source>
        <strain evidence="9">Snail1</strain>
        <tissue evidence="9">Muscle</tissue>
    </source>
</reference>
<dbReference type="PANTHER" id="PTHR11211:SF40">
    <property type="entry name" value="MIRROR, ISOFORM C"/>
    <property type="match status" value="1"/>
</dbReference>
<dbReference type="GO" id="GO:0000978">
    <property type="term" value="F:RNA polymerase II cis-regulatory region sequence-specific DNA binding"/>
    <property type="evidence" value="ECO:0007669"/>
    <property type="project" value="TreeGrafter"/>
</dbReference>
<dbReference type="CDD" id="cd00086">
    <property type="entry name" value="homeodomain"/>
    <property type="match status" value="1"/>
</dbReference>
<evidence type="ECO:0000259" key="8">
    <source>
        <dbReference type="PROSITE" id="PS50071"/>
    </source>
</evidence>
<evidence type="ECO:0000256" key="4">
    <source>
        <dbReference type="ARBA" id="ARBA00023155"/>
    </source>
</evidence>
<keyword evidence="4 6" id="KW-0371">Homeobox</keyword>
<proteinExistence type="inferred from homology"/>
<feature type="domain" description="Homeobox" evidence="8">
    <location>
        <begin position="144"/>
        <end position="207"/>
    </location>
</feature>
<dbReference type="InterPro" id="IPR009057">
    <property type="entry name" value="Homeodomain-like_sf"/>
</dbReference>
<evidence type="ECO:0000256" key="7">
    <source>
        <dbReference type="SAM" id="MobiDB-lite"/>
    </source>
</evidence>
<dbReference type="Gene3D" id="1.10.10.60">
    <property type="entry name" value="Homeodomain-like"/>
    <property type="match status" value="1"/>
</dbReference>
<dbReference type="InterPro" id="IPR017970">
    <property type="entry name" value="Homeobox_CS"/>
</dbReference>
<dbReference type="InterPro" id="IPR008422">
    <property type="entry name" value="KN_HD"/>
</dbReference>
<dbReference type="GO" id="GO:0000981">
    <property type="term" value="F:DNA-binding transcription factor activity, RNA polymerase II-specific"/>
    <property type="evidence" value="ECO:0007669"/>
    <property type="project" value="InterPro"/>
</dbReference>
<dbReference type="PROSITE" id="PS50071">
    <property type="entry name" value="HOMEOBOX_2"/>
    <property type="match status" value="1"/>
</dbReference>
<dbReference type="SUPFAM" id="SSF46689">
    <property type="entry name" value="Homeodomain-like"/>
    <property type="match status" value="1"/>
</dbReference>
<evidence type="ECO:0000313" key="9">
    <source>
        <dbReference type="EMBL" id="KAK7115282.1"/>
    </source>
</evidence>
<comment type="similarity">
    <text evidence="2">Belongs to the TALE/IRO homeobox family.</text>
</comment>
<dbReference type="Proteomes" id="UP001374579">
    <property type="component" value="Unassembled WGS sequence"/>
</dbReference>
<dbReference type="InterPro" id="IPR001356">
    <property type="entry name" value="HD"/>
</dbReference>
<name>A0AAN9C0T4_9CAEN</name>
<feature type="region of interest" description="Disordered" evidence="7">
    <location>
        <begin position="208"/>
        <end position="329"/>
    </location>
</feature>
<feature type="region of interest" description="Disordered" evidence="7">
    <location>
        <begin position="467"/>
        <end position="493"/>
    </location>
</feature>
<accession>A0AAN9C0T4</accession>
<protein>
    <recommendedName>
        <fullName evidence="8">Homeobox domain-containing protein</fullName>
    </recommendedName>
</protein>
<organism evidence="9 10">
    <name type="scientific">Littorina saxatilis</name>
    <dbReference type="NCBI Taxonomy" id="31220"/>
    <lineage>
        <taxon>Eukaryota</taxon>
        <taxon>Metazoa</taxon>
        <taxon>Spiralia</taxon>
        <taxon>Lophotrochozoa</taxon>
        <taxon>Mollusca</taxon>
        <taxon>Gastropoda</taxon>
        <taxon>Caenogastropoda</taxon>
        <taxon>Littorinimorpha</taxon>
        <taxon>Littorinoidea</taxon>
        <taxon>Littorinidae</taxon>
        <taxon>Littorina</taxon>
    </lineage>
</organism>
<dbReference type="GO" id="GO:0048468">
    <property type="term" value="P:cell development"/>
    <property type="evidence" value="ECO:0007669"/>
    <property type="project" value="TreeGrafter"/>
</dbReference>